<comment type="caution">
    <text evidence="5">The sequence shown here is derived from an EMBL/GenBank/DDBJ whole genome shotgun (WGS) entry which is preliminary data.</text>
</comment>
<dbReference type="EMBL" id="BMNE01000005">
    <property type="protein sequence ID" value="GGN89016.1"/>
    <property type="molecule type" value="Genomic_DNA"/>
</dbReference>
<evidence type="ECO:0000256" key="1">
    <source>
        <dbReference type="ARBA" id="ARBA00007169"/>
    </source>
</evidence>
<dbReference type="InterPro" id="IPR029058">
    <property type="entry name" value="AB_hydrolase_fold"/>
</dbReference>
<feature type="domain" description="Thioesterase" evidence="4">
    <location>
        <begin position="8"/>
        <end position="171"/>
    </location>
</feature>
<comment type="catalytic activity">
    <reaction evidence="3">
        <text>a fatty acyl-CoA + H2O = a fatty acid + CoA + H(+)</text>
        <dbReference type="Rhea" id="RHEA:16781"/>
        <dbReference type="ChEBI" id="CHEBI:15377"/>
        <dbReference type="ChEBI" id="CHEBI:15378"/>
        <dbReference type="ChEBI" id="CHEBI:28868"/>
        <dbReference type="ChEBI" id="CHEBI:57287"/>
        <dbReference type="ChEBI" id="CHEBI:77636"/>
    </reaction>
</comment>
<dbReference type="PANTHER" id="PTHR11487">
    <property type="entry name" value="THIOESTERASE"/>
    <property type="match status" value="1"/>
</dbReference>
<dbReference type="InterPro" id="IPR012223">
    <property type="entry name" value="TEII"/>
</dbReference>
<evidence type="ECO:0000313" key="5">
    <source>
        <dbReference type="EMBL" id="GGN89016.1"/>
    </source>
</evidence>
<dbReference type="Pfam" id="PF00975">
    <property type="entry name" value="Thioesterase"/>
    <property type="match status" value="1"/>
</dbReference>
<organism evidence="5 6">
    <name type="scientific">Nocardia rhizosphaerihabitans</name>
    <dbReference type="NCBI Taxonomy" id="1691570"/>
    <lineage>
        <taxon>Bacteria</taxon>
        <taxon>Bacillati</taxon>
        <taxon>Actinomycetota</taxon>
        <taxon>Actinomycetes</taxon>
        <taxon>Mycobacteriales</taxon>
        <taxon>Nocardiaceae</taxon>
        <taxon>Nocardia</taxon>
    </lineage>
</organism>
<proteinExistence type="inferred from homology"/>
<evidence type="ECO:0000259" key="4">
    <source>
        <dbReference type="Pfam" id="PF00975"/>
    </source>
</evidence>
<name>A0ABQ2KSP6_9NOCA</name>
<dbReference type="InterPro" id="IPR001031">
    <property type="entry name" value="Thioesterase"/>
</dbReference>
<comment type="similarity">
    <text evidence="1">Belongs to the thioesterase family.</text>
</comment>
<accession>A0ABQ2KSP6</accession>
<evidence type="ECO:0000256" key="3">
    <source>
        <dbReference type="ARBA" id="ARBA00024293"/>
    </source>
</evidence>
<protein>
    <recommendedName>
        <fullName evidence="2">Thioesterase TesA</fullName>
    </recommendedName>
</protein>
<sequence>MNLARAGVAETIAKTVDAETSIALFGHSLGAVLAFEVARLLGTRVSHLFVSGSPDPWHPRSERASELSDEQFLAQVETFAGYSHPALAHPEMRQIVLPALRADVAMHENYLAEPGAVIAAPITALRGRDDALVAESDMRGWAEATSAEFALHTFAGGHMYIADHLDEVWQLVADTAVTQHA</sequence>
<reference evidence="6" key="1">
    <citation type="journal article" date="2019" name="Int. J. Syst. Evol. Microbiol.">
        <title>The Global Catalogue of Microorganisms (GCM) 10K type strain sequencing project: providing services to taxonomists for standard genome sequencing and annotation.</title>
        <authorList>
            <consortium name="The Broad Institute Genomics Platform"/>
            <consortium name="The Broad Institute Genome Sequencing Center for Infectious Disease"/>
            <person name="Wu L."/>
            <person name="Ma J."/>
        </authorList>
    </citation>
    <scope>NUCLEOTIDE SEQUENCE [LARGE SCALE GENOMIC DNA]</scope>
    <source>
        <strain evidence="6">CGMCC 4.7329</strain>
    </source>
</reference>
<dbReference type="PANTHER" id="PTHR11487:SF0">
    <property type="entry name" value="S-ACYL FATTY ACID SYNTHASE THIOESTERASE, MEDIUM CHAIN"/>
    <property type="match status" value="1"/>
</dbReference>
<evidence type="ECO:0000313" key="6">
    <source>
        <dbReference type="Proteomes" id="UP000658127"/>
    </source>
</evidence>
<dbReference type="Gene3D" id="3.40.50.1820">
    <property type="entry name" value="alpha/beta hydrolase"/>
    <property type="match status" value="1"/>
</dbReference>
<dbReference type="Proteomes" id="UP000658127">
    <property type="component" value="Unassembled WGS sequence"/>
</dbReference>
<keyword evidence="6" id="KW-1185">Reference proteome</keyword>
<gene>
    <name evidence="5" type="ORF">GCM10011610_47030</name>
</gene>
<dbReference type="SUPFAM" id="SSF53474">
    <property type="entry name" value="alpha/beta-Hydrolases"/>
    <property type="match status" value="1"/>
</dbReference>
<evidence type="ECO:0000256" key="2">
    <source>
        <dbReference type="ARBA" id="ARBA00015007"/>
    </source>
</evidence>